<name>A0ABV8T0V0_9GAMM</name>
<dbReference type="RefSeq" id="WP_380602009.1">
    <property type="nucleotide sequence ID" value="NZ_JBHSDU010000014.1"/>
</dbReference>
<keyword evidence="1 4" id="KW-0732">Signal</keyword>
<evidence type="ECO:0000256" key="3">
    <source>
        <dbReference type="SAM" id="MobiDB-lite"/>
    </source>
</evidence>
<organism evidence="5 6">
    <name type="scientific">Steroidobacter flavus</name>
    <dbReference type="NCBI Taxonomy" id="1842136"/>
    <lineage>
        <taxon>Bacteria</taxon>
        <taxon>Pseudomonadati</taxon>
        <taxon>Pseudomonadota</taxon>
        <taxon>Gammaproteobacteria</taxon>
        <taxon>Steroidobacterales</taxon>
        <taxon>Steroidobacteraceae</taxon>
        <taxon>Steroidobacter</taxon>
    </lineage>
</organism>
<keyword evidence="2 5" id="KW-0378">Hydrolase</keyword>
<dbReference type="PANTHER" id="PTHR43817:SF1">
    <property type="entry name" value="HYDROLASE, FAMILY 43, PUTATIVE (AFU_ORTHOLOGUE AFUA_3G01660)-RELATED"/>
    <property type="match status" value="1"/>
</dbReference>
<accession>A0ABV8T0V0</accession>
<dbReference type="EMBL" id="JBHSDU010000014">
    <property type="protein sequence ID" value="MFC4312533.1"/>
    <property type="molecule type" value="Genomic_DNA"/>
</dbReference>
<dbReference type="InterPro" id="IPR008979">
    <property type="entry name" value="Galactose-bd-like_sf"/>
</dbReference>
<feature type="region of interest" description="Disordered" evidence="3">
    <location>
        <begin position="154"/>
        <end position="175"/>
    </location>
</feature>
<dbReference type="NCBIfam" id="NF045579">
    <property type="entry name" value="rhamnoside_JR"/>
    <property type="match status" value="1"/>
</dbReference>
<reference evidence="6" key="1">
    <citation type="journal article" date="2019" name="Int. J. Syst. Evol. Microbiol.">
        <title>The Global Catalogue of Microorganisms (GCM) 10K type strain sequencing project: providing services to taxonomists for standard genome sequencing and annotation.</title>
        <authorList>
            <consortium name="The Broad Institute Genomics Platform"/>
            <consortium name="The Broad Institute Genome Sequencing Center for Infectious Disease"/>
            <person name="Wu L."/>
            <person name="Ma J."/>
        </authorList>
    </citation>
    <scope>NUCLEOTIDE SEQUENCE [LARGE SCALE GENOMIC DNA]</scope>
    <source>
        <strain evidence="6">CGMCC 1.10759</strain>
    </source>
</reference>
<evidence type="ECO:0000256" key="2">
    <source>
        <dbReference type="ARBA" id="ARBA00022801"/>
    </source>
</evidence>
<feature type="signal peptide" evidence="4">
    <location>
        <begin position="1"/>
        <end position="22"/>
    </location>
</feature>
<sequence>MTRRLLRVGLLGLILGAAGALAAPEQDALTAGFLDPPNSARPRVWWHWMSGNVSAEGARLDLEWMQRIGIGGVHAFSGGKLPSTPVVANPQPFMSEGWRETFRQSLDQAHAAGMEVGIAGSPGWSQTGGPWVAPADAMKKYVWSETIIEGGRPFRGKLPAPPRVTGPFQDKPLKDPKGEAYGDVAVIAFPTPSLERALPAAKWIGSTGVDNLDVIASGDFSKHEPIKLVPPADTHQVWIEATYPKPVTIGAASFSIEEGANVTIQAEQPSKGFRTIGAGVIDAPLGPVDHPGAQETLAFPPATATRFRFLLSPAEIRPRGILGMSRDGTAKPIAFTVAQLRPIGGARINGFEAKAGFEPTIQADAVGSPNVPRDASIDRSKVLDLTTRLRPDGSLDWTPPSGRWTVLRLGWSLTGKVNSPAEPLSTGLEVDKLDAGAVRRYLASYLDLYKDAGGGRLGPEGVQTLLTDSWEAGVQNWTPALLDEFRARRGYDPIPFLPVLAGRVVDSSDVSERFLFDFRRTLQDLVADHHNGVIASELRARGMSYYTEGLGDSTRGIVDGMTLKARADIPTAEFWYRPFATLPGQPPLKADLEEAASAAHVYGKTLVAAEALTVGAPLDPWAFSPAMLKPVADEIFARGVNRILLHESHHQPLVDAKPGLRMFIFGQFFNRNDTWAEQAAPWVTYLARSSFLLQQGRFVADVAYFYGEERNLTEQFLERFNTDVPKGYAYDYINPEALLTLLSVRDGRIVTPSGMSYRVLFIPDQVRHFTLPTLRKVRQLVADGAVLVGKKPLGSLGLQSTDADVERIALELWGENATEGRRVGKGRVYTNLPAALAAEQIVPDVAFEGDDELLSLHRRTDDADIYFVSNQSNSAQSLRARFRVEGRAPEVWRAETGSIEQISYEKVPDGIAAPLSLSPHEAVFVVFRKPATTPSWTAPTVQRTTVASLNGPWQVSFEQGRGAPPTATFDRLISWPESSDPGIKYFSGAAIYRMDVKAPRDWLESGRRIELDLGEVRELAVVSINGTRVATAWRPPYTVDITSALKAGANRLEVEVVNLWPNRLIGDRQPGMKPIAFAPMSPYQADSTLLPSGLLGPVKIVAVDPKR</sequence>
<evidence type="ECO:0000313" key="6">
    <source>
        <dbReference type="Proteomes" id="UP001595904"/>
    </source>
</evidence>
<evidence type="ECO:0000256" key="1">
    <source>
        <dbReference type="ARBA" id="ARBA00022729"/>
    </source>
</evidence>
<dbReference type="GO" id="GO:0016787">
    <property type="term" value="F:hydrolase activity"/>
    <property type="evidence" value="ECO:0007669"/>
    <property type="project" value="UniProtKB-KW"/>
</dbReference>
<evidence type="ECO:0000256" key="4">
    <source>
        <dbReference type="SAM" id="SignalP"/>
    </source>
</evidence>
<proteinExistence type="predicted"/>
<feature type="chain" id="PRO_5046202442" evidence="4">
    <location>
        <begin position="23"/>
        <end position="1107"/>
    </location>
</feature>
<dbReference type="Gene3D" id="2.60.120.260">
    <property type="entry name" value="Galactose-binding domain-like"/>
    <property type="match status" value="1"/>
</dbReference>
<protein>
    <submittedName>
        <fullName evidence="5">Glycosyl hydrolase</fullName>
    </submittedName>
</protein>
<keyword evidence="6" id="KW-1185">Reference proteome</keyword>
<gene>
    <name evidence="5" type="ORF">ACFPN2_25845</name>
</gene>
<dbReference type="Proteomes" id="UP001595904">
    <property type="component" value="Unassembled WGS sequence"/>
</dbReference>
<evidence type="ECO:0000313" key="5">
    <source>
        <dbReference type="EMBL" id="MFC4312533.1"/>
    </source>
</evidence>
<comment type="caution">
    <text evidence="5">The sequence shown here is derived from an EMBL/GenBank/DDBJ whole genome shotgun (WGS) entry which is preliminary data.</text>
</comment>
<dbReference type="Pfam" id="PF17132">
    <property type="entry name" value="Glyco_hydro_106"/>
    <property type="match status" value="1"/>
</dbReference>
<dbReference type="SUPFAM" id="SSF49785">
    <property type="entry name" value="Galactose-binding domain-like"/>
    <property type="match status" value="1"/>
</dbReference>
<dbReference type="PANTHER" id="PTHR43817">
    <property type="entry name" value="GLYCOSYL HYDROLASE"/>
    <property type="match status" value="1"/>
</dbReference>